<keyword evidence="9" id="KW-1185">Reference proteome</keyword>
<keyword evidence="8" id="KW-0282">Flagellum</keyword>
<dbReference type="OrthoDB" id="9804559at2"/>
<evidence type="ECO:0000259" key="5">
    <source>
        <dbReference type="Pfam" id="PF00460"/>
    </source>
</evidence>
<feature type="domain" description="Flagellar basal-body/hook protein C-terminal" evidence="6">
    <location>
        <begin position="196"/>
        <end position="239"/>
    </location>
</feature>
<dbReference type="PANTHER" id="PTHR30435">
    <property type="entry name" value="FLAGELLAR PROTEIN"/>
    <property type="match status" value="1"/>
</dbReference>
<evidence type="ECO:0000259" key="7">
    <source>
        <dbReference type="Pfam" id="PF22692"/>
    </source>
</evidence>
<dbReference type="Pfam" id="PF06429">
    <property type="entry name" value="Flg_bbr_C"/>
    <property type="match status" value="1"/>
</dbReference>
<dbReference type="InterPro" id="IPR019776">
    <property type="entry name" value="Flagellar_basal_body_rod_CS"/>
</dbReference>
<dbReference type="Pfam" id="PF00460">
    <property type="entry name" value="Flg_bb_rod"/>
    <property type="match status" value="1"/>
</dbReference>
<comment type="caution">
    <text evidence="8">The sequence shown here is derived from an EMBL/GenBank/DDBJ whole genome shotgun (WGS) entry which is preliminary data.</text>
</comment>
<evidence type="ECO:0000256" key="2">
    <source>
        <dbReference type="ARBA" id="ARBA00009677"/>
    </source>
</evidence>
<keyword evidence="8" id="KW-0966">Cell projection</keyword>
<keyword evidence="8" id="KW-0969">Cilium</keyword>
<dbReference type="AlphaFoldDB" id="A0A069E5N9"/>
<organism evidence="8 9">
    <name type="scientific">Hyphomonas adhaerens MHS-3</name>
    <dbReference type="NCBI Taxonomy" id="1280949"/>
    <lineage>
        <taxon>Bacteria</taxon>
        <taxon>Pseudomonadati</taxon>
        <taxon>Pseudomonadota</taxon>
        <taxon>Alphaproteobacteria</taxon>
        <taxon>Hyphomonadales</taxon>
        <taxon>Hyphomonadaceae</taxon>
        <taxon>Hyphomonas</taxon>
    </lineage>
</organism>
<dbReference type="Pfam" id="PF22692">
    <property type="entry name" value="LlgE_F_G_D1"/>
    <property type="match status" value="1"/>
</dbReference>
<evidence type="ECO:0000313" key="9">
    <source>
        <dbReference type="Proteomes" id="UP000027446"/>
    </source>
</evidence>
<evidence type="ECO:0000313" key="8">
    <source>
        <dbReference type="EMBL" id="KCZ85274.1"/>
    </source>
</evidence>
<evidence type="ECO:0000256" key="1">
    <source>
        <dbReference type="ARBA" id="ARBA00004117"/>
    </source>
</evidence>
<gene>
    <name evidence="8" type="primary">flgF</name>
    <name evidence="8" type="ORF">HAD_06315</name>
</gene>
<comment type="similarity">
    <text evidence="2 4">Belongs to the flagella basal body rod proteins family.</text>
</comment>
<evidence type="ECO:0000256" key="3">
    <source>
        <dbReference type="ARBA" id="ARBA00023143"/>
    </source>
</evidence>
<reference evidence="8 9" key="1">
    <citation type="journal article" date="2014" name="Antonie Van Leeuwenhoek">
        <title>Hyphomonas beringensis sp. nov. and Hyphomonas chukchiensis sp. nov., isolated from surface seawater of the Bering Sea and Chukchi Sea.</title>
        <authorList>
            <person name="Li C."/>
            <person name="Lai Q."/>
            <person name="Li G."/>
            <person name="Dong C."/>
            <person name="Wang J."/>
            <person name="Liao Y."/>
            <person name="Shao Z."/>
        </authorList>
    </citation>
    <scope>NUCLEOTIDE SEQUENCE [LARGE SCALE GENOMIC DNA]</scope>
    <source>
        <strain evidence="8 9">MHS-3</strain>
    </source>
</reference>
<dbReference type="RefSeq" id="WP_035570039.1">
    <property type="nucleotide sequence ID" value="NZ_ARYH01000001.1"/>
</dbReference>
<dbReference type="PATRIC" id="fig|1280949.3.peg.1284"/>
<protein>
    <recommendedName>
        <fullName evidence="4">Flagellar basal-body rod protein FlgF</fullName>
    </recommendedName>
</protein>
<dbReference type="InterPro" id="IPR037925">
    <property type="entry name" value="FlgE/F/G-like"/>
</dbReference>
<evidence type="ECO:0000259" key="6">
    <source>
        <dbReference type="Pfam" id="PF06429"/>
    </source>
</evidence>
<dbReference type="EMBL" id="ARYH01000001">
    <property type="protein sequence ID" value="KCZ85274.1"/>
    <property type="molecule type" value="Genomic_DNA"/>
</dbReference>
<feature type="domain" description="Flagellar hook protein FlgE/F/G-like D1" evidence="7">
    <location>
        <begin position="82"/>
        <end position="148"/>
    </location>
</feature>
<dbReference type="PROSITE" id="PS00588">
    <property type="entry name" value="FLAGELLA_BB_ROD"/>
    <property type="match status" value="1"/>
</dbReference>
<dbReference type="GO" id="GO:0071978">
    <property type="term" value="P:bacterial-type flagellum-dependent swarming motility"/>
    <property type="evidence" value="ECO:0007669"/>
    <property type="project" value="TreeGrafter"/>
</dbReference>
<proteinExistence type="inferred from homology"/>
<comment type="subunit">
    <text evidence="4">The basal body constitutes a major portion of the flagellar organelle and consists of five rings (E,L,P,S, and M) mounted on a central rod. The rod consists of about 26 subunits of FlgG in the distal portion, and FlgB, FlgC and FlgF are thought to build up the proximal portion of the rod with about 6 subunits each.</text>
</comment>
<dbReference type="NCBIfam" id="TIGR03506">
    <property type="entry name" value="FlgEFG_subfam"/>
    <property type="match status" value="1"/>
</dbReference>
<accession>A0A069E5N9</accession>
<dbReference type="GO" id="GO:0030694">
    <property type="term" value="C:bacterial-type flagellum basal body, rod"/>
    <property type="evidence" value="ECO:0007669"/>
    <property type="project" value="UniProtKB-UniRule"/>
</dbReference>
<dbReference type="Proteomes" id="UP000027446">
    <property type="component" value="Unassembled WGS sequence"/>
</dbReference>
<dbReference type="PANTHER" id="PTHR30435:SF19">
    <property type="entry name" value="FLAGELLAR BASAL-BODY ROD PROTEIN FLGG"/>
    <property type="match status" value="1"/>
</dbReference>
<feature type="domain" description="Flagellar basal body rod protein N-terminal" evidence="5">
    <location>
        <begin position="10"/>
        <end position="35"/>
    </location>
</feature>
<dbReference type="InterPro" id="IPR001444">
    <property type="entry name" value="Flag_bb_rod_N"/>
</dbReference>
<name>A0A069E5N9_9PROT</name>
<dbReference type="InterPro" id="IPR053967">
    <property type="entry name" value="LlgE_F_G-like_D1"/>
</dbReference>
<dbReference type="NCBIfam" id="TIGR02490">
    <property type="entry name" value="flgF"/>
    <property type="match status" value="1"/>
</dbReference>
<dbReference type="InterPro" id="IPR020013">
    <property type="entry name" value="Flagellar_FlgE/F/G"/>
</dbReference>
<dbReference type="SUPFAM" id="SSF117143">
    <property type="entry name" value="Flagellar hook protein flgE"/>
    <property type="match status" value="1"/>
</dbReference>
<comment type="subcellular location">
    <subcellularLocation>
        <location evidence="1 4">Bacterial flagellum basal body</location>
    </subcellularLocation>
</comment>
<dbReference type="InterPro" id="IPR010930">
    <property type="entry name" value="Flg_bb/hook_C_dom"/>
</dbReference>
<dbReference type="eggNOG" id="COG4786">
    <property type="taxonomic scope" value="Bacteria"/>
</dbReference>
<dbReference type="NCBIfam" id="NF009332">
    <property type="entry name" value="PRK12690.1"/>
    <property type="match status" value="1"/>
</dbReference>
<evidence type="ECO:0000256" key="4">
    <source>
        <dbReference type="RuleBase" id="RU362116"/>
    </source>
</evidence>
<dbReference type="InterPro" id="IPR012836">
    <property type="entry name" value="FlgF"/>
</dbReference>
<dbReference type="STRING" id="1280949.HAD_06315"/>
<sequence>MSNAIYAMLGRQQGLMQEMQVVANNLANSSTTGYKSDRALFGEFLVATGSQSSSLSMGGLAGHSFAMSQGALKVTGGEMDFAIQGDGFFLVNSEQGQRLTRAGHFQLSTDGQLVDMNGSAVLSAAGAPINIPQNASEIRVAADGTVTVSSGDGLPPQEVGQIGVVTVDEEATLVRDSNSYFSAPDGHRPAENNEIVQGALEQSNVSPVLEVARMIEVQRAYEAGQALFEREDQRVSQIISAIRNG</sequence>
<keyword evidence="3 4" id="KW-0975">Bacterial flagellum</keyword>